<dbReference type="RefSeq" id="WP_141344544.1">
    <property type="nucleotide sequence ID" value="NZ_BJLF01000003.1"/>
</dbReference>
<organism evidence="7 8">
    <name type="scientific">Vibrio inusitatus NBRC 102082</name>
    <dbReference type="NCBI Taxonomy" id="1219070"/>
    <lineage>
        <taxon>Bacteria</taxon>
        <taxon>Pseudomonadati</taxon>
        <taxon>Pseudomonadota</taxon>
        <taxon>Gammaproteobacteria</taxon>
        <taxon>Vibrionales</taxon>
        <taxon>Vibrionaceae</taxon>
        <taxon>Vibrio</taxon>
    </lineage>
</organism>
<proteinExistence type="predicted"/>
<evidence type="ECO:0000313" key="7">
    <source>
        <dbReference type="EMBL" id="GEA50157.1"/>
    </source>
</evidence>
<dbReference type="CDD" id="cd10564">
    <property type="entry name" value="NapF_like"/>
    <property type="match status" value="1"/>
</dbReference>
<name>A0A4Y3HSY8_9VIBR</name>
<gene>
    <name evidence="7" type="ORF">VIN01S_09610</name>
</gene>
<accession>A0A4Y3HSY8</accession>
<comment type="caution">
    <text evidence="7">The sequence shown here is derived from an EMBL/GenBank/DDBJ whole genome shotgun (WGS) entry which is preliminary data.</text>
</comment>
<dbReference type="SUPFAM" id="SSF54862">
    <property type="entry name" value="4Fe-4S ferredoxins"/>
    <property type="match status" value="1"/>
</dbReference>
<evidence type="ECO:0000256" key="3">
    <source>
        <dbReference type="ARBA" id="ARBA00022737"/>
    </source>
</evidence>
<keyword evidence="5" id="KW-0411">Iron-sulfur</keyword>
<dbReference type="PANTHER" id="PTHR43687">
    <property type="entry name" value="ADENYLYLSULFATE REDUCTASE, BETA SUBUNIT"/>
    <property type="match status" value="1"/>
</dbReference>
<dbReference type="Pfam" id="PF00037">
    <property type="entry name" value="Fer4"/>
    <property type="match status" value="1"/>
</dbReference>
<evidence type="ECO:0000313" key="8">
    <source>
        <dbReference type="Proteomes" id="UP000318717"/>
    </source>
</evidence>
<dbReference type="InterPro" id="IPR050572">
    <property type="entry name" value="Fe-S_Ferredoxin"/>
</dbReference>
<evidence type="ECO:0000256" key="4">
    <source>
        <dbReference type="ARBA" id="ARBA00023004"/>
    </source>
</evidence>
<keyword evidence="4" id="KW-0408">Iron</keyword>
<reference evidence="7 8" key="1">
    <citation type="submission" date="2019-06" db="EMBL/GenBank/DDBJ databases">
        <title>Whole genome shotgun sequence of Vibrio inusitatus NBRC 102082.</title>
        <authorList>
            <person name="Hosoyama A."/>
            <person name="Uohara A."/>
            <person name="Ohji S."/>
            <person name="Ichikawa N."/>
        </authorList>
    </citation>
    <scope>NUCLEOTIDE SEQUENCE [LARGE SCALE GENOMIC DNA]</scope>
    <source>
        <strain evidence="7 8">NBRC 102082</strain>
    </source>
</reference>
<dbReference type="Gene3D" id="3.30.70.20">
    <property type="match status" value="2"/>
</dbReference>
<dbReference type="EMBL" id="BJLF01000003">
    <property type="protein sequence ID" value="GEA50157.1"/>
    <property type="molecule type" value="Genomic_DNA"/>
</dbReference>
<dbReference type="PROSITE" id="PS51379">
    <property type="entry name" value="4FE4S_FER_2"/>
    <property type="match status" value="3"/>
</dbReference>
<dbReference type="PANTHER" id="PTHR43687:SF1">
    <property type="entry name" value="FERREDOXIN III"/>
    <property type="match status" value="1"/>
</dbReference>
<dbReference type="GO" id="GO:0051539">
    <property type="term" value="F:4 iron, 4 sulfur cluster binding"/>
    <property type="evidence" value="ECO:0007669"/>
    <property type="project" value="UniProtKB-KW"/>
</dbReference>
<evidence type="ECO:0000259" key="6">
    <source>
        <dbReference type="PROSITE" id="PS51379"/>
    </source>
</evidence>
<dbReference type="InterPro" id="IPR017896">
    <property type="entry name" value="4Fe4S_Fe-S-bd"/>
</dbReference>
<keyword evidence="1" id="KW-0004">4Fe-4S</keyword>
<protein>
    <submittedName>
        <fullName evidence="7">Ferredoxin-type protein NapF</fullName>
    </submittedName>
</protein>
<dbReference type="GO" id="GO:0046872">
    <property type="term" value="F:metal ion binding"/>
    <property type="evidence" value="ECO:0007669"/>
    <property type="project" value="UniProtKB-KW"/>
</dbReference>
<keyword evidence="3" id="KW-0677">Repeat</keyword>
<evidence type="ECO:0000256" key="2">
    <source>
        <dbReference type="ARBA" id="ARBA00022723"/>
    </source>
</evidence>
<feature type="domain" description="4Fe-4S ferredoxin-type" evidence="6">
    <location>
        <begin position="140"/>
        <end position="169"/>
    </location>
</feature>
<dbReference type="Proteomes" id="UP000318717">
    <property type="component" value="Unassembled WGS sequence"/>
</dbReference>
<dbReference type="InterPro" id="IPR004496">
    <property type="entry name" value="NapF"/>
</dbReference>
<keyword evidence="8" id="KW-1185">Reference proteome</keyword>
<dbReference type="NCBIfam" id="TIGR00402">
    <property type="entry name" value="napF"/>
    <property type="match status" value="1"/>
</dbReference>
<dbReference type="Pfam" id="PF12838">
    <property type="entry name" value="Fer4_7"/>
    <property type="match status" value="1"/>
</dbReference>
<dbReference type="OrthoDB" id="9808559at2"/>
<feature type="domain" description="4Fe-4S ferredoxin-type" evidence="6">
    <location>
        <begin position="37"/>
        <end position="70"/>
    </location>
</feature>
<feature type="domain" description="4Fe-4S ferredoxin-type" evidence="6">
    <location>
        <begin position="72"/>
        <end position="101"/>
    </location>
</feature>
<evidence type="ECO:0000256" key="1">
    <source>
        <dbReference type="ARBA" id="ARBA00022485"/>
    </source>
</evidence>
<keyword evidence="2" id="KW-0479">Metal-binding</keyword>
<sequence length="169" mass="18328">MSEAIDSNRRGFLTRLSKPVSELSGETEATPRTAARPPQAVDEALFVRLCDGCGKCARACPNSIVHIRENLARIDMDYNECTLCQECTKACPTGALNLSVKAHIDLTPSFSQSCNNYLQLSCNLCQSSCTLGAIYIEEDELPKIDTDRCNGCGQCQSSCYVNAISMVAS</sequence>
<evidence type="ECO:0000256" key="5">
    <source>
        <dbReference type="ARBA" id="ARBA00023014"/>
    </source>
</evidence>
<dbReference type="AlphaFoldDB" id="A0A4Y3HSY8"/>